<dbReference type="HOGENOM" id="CLU_012300_3_0_5"/>
<dbReference type="EC" id="2.7.6.5" evidence="1"/>
<dbReference type="SUPFAM" id="SSF81301">
    <property type="entry name" value="Nucleotidyltransferase"/>
    <property type="match status" value="1"/>
</dbReference>
<dbReference type="InterPro" id="IPR043519">
    <property type="entry name" value="NT_sf"/>
</dbReference>
<dbReference type="PANTHER" id="PTHR21262">
    <property type="entry name" value="GUANOSINE-3',5'-BIS DIPHOSPHATE 3'-PYROPHOSPHOHYDROLASE"/>
    <property type="match status" value="1"/>
</dbReference>
<dbReference type="GO" id="GO:0042594">
    <property type="term" value="P:response to starvation"/>
    <property type="evidence" value="ECO:0007669"/>
    <property type="project" value="TreeGrafter"/>
</dbReference>
<keyword evidence="3" id="KW-0342">GTP-binding</keyword>
<dbReference type="InterPro" id="IPR007685">
    <property type="entry name" value="RelA_SpoT"/>
</dbReference>
<dbReference type="Pfam" id="PF02824">
    <property type="entry name" value="TGS"/>
    <property type="match status" value="1"/>
</dbReference>
<dbReference type="OrthoDB" id="9805041at2"/>
<evidence type="ECO:0000256" key="1">
    <source>
        <dbReference type="ARBA" id="ARBA00013251"/>
    </source>
</evidence>
<dbReference type="InterPro" id="IPR004811">
    <property type="entry name" value="RelA/Spo_fam"/>
</dbReference>
<dbReference type="PANTHER" id="PTHR21262:SF36">
    <property type="entry name" value="BIFUNCTIONAL (P)PPGPP SYNTHASE_HYDROLASE SPOT"/>
    <property type="match status" value="1"/>
</dbReference>
<evidence type="ECO:0000256" key="3">
    <source>
        <dbReference type="ARBA" id="ARBA00023134"/>
    </source>
</evidence>
<dbReference type="CDD" id="cd01668">
    <property type="entry name" value="TGS_RSH"/>
    <property type="match status" value="1"/>
</dbReference>
<dbReference type="Gene3D" id="3.30.70.260">
    <property type="match status" value="1"/>
</dbReference>
<dbReference type="InterPro" id="IPR012675">
    <property type="entry name" value="Beta-grasp_dom_sf"/>
</dbReference>
<dbReference type="eggNOG" id="COG0317">
    <property type="taxonomic scope" value="Bacteria"/>
</dbReference>
<organism evidence="11 12">
    <name type="scientific">Beijerinckia indica subsp. indica (strain ATCC 9039 / DSM 1715 / NCIMB 8712)</name>
    <dbReference type="NCBI Taxonomy" id="395963"/>
    <lineage>
        <taxon>Bacteria</taxon>
        <taxon>Pseudomonadati</taxon>
        <taxon>Pseudomonadota</taxon>
        <taxon>Alphaproteobacteria</taxon>
        <taxon>Hyphomicrobiales</taxon>
        <taxon>Beijerinckiaceae</taxon>
        <taxon>Beijerinckia</taxon>
    </lineage>
</organism>
<proteinExistence type="inferred from homology"/>
<dbReference type="GO" id="GO:0008728">
    <property type="term" value="F:GTP diphosphokinase activity"/>
    <property type="evidence" value="ECO:0007669"/>
    <property type="project" value="UniProtKB-EC"/>
</dbReference>
<dbReference type="PROSITE" id="PS51831">
    <property type="entry name" value="HD"/>
    <property type="match status" value="1"/>
</dbReference>
<evidence type="ECO:0000259" key="10">
    <source>
        <dbReference type="PROSITE" id="PS51880"/>
    </source>
</evidence>
<evidence type="ECO:0000256" key="6">
    <source>
        <dbReference type="ARBA" id="ARBA00048244"/>
    </source>
</evidence>
<dbReference type="InterPro" id="IPR003607">
    <property type="entry name" value="HD/PDEase_dom"/>
</dbReference>
<dbReference type="GO" id="GO:0015949">
    <property type="term" value="P:nucleobase-containing small molecule interconversion"/>
    <property type="evidence" value="ECO:0007669"/>
    <property type="project" value="UniProtKB-ARBA"/>
</dbReference>
<dbReference type="Pfam" id="PF04607">
    <property type="entry name" value="RelA_SpoT"/>
    <property type="match status" value="1"/>
</dbReference>
<dbReference type="SMART" id="SM00954">
    <property type="entry name" value="RelA_SpoT"/>
    <property type="match status" value="1"/>
</dbReference>
<dbReference type="CDD" id="cd00077">
    <property type="entry name" value="HDc"/>
    <property type="match status" value="1"/>
</dbReference>
<dbReference type="SUPFAM" id="SSF81271">
    <property type="entry name" value="TGS-like"/>
    <property type="match status" value="1"/>
</dbReference>
<dbReference type="SMART" id="SM00471">
    <property type="entry name" value="HDc"/>
    <property type="match status" value="1"/>
</dbReference>
<dbReference type="EMBL" id="CP001016">
    <property type="protein sequence ID" value="ACB96054.1"/>
    <property type="molecule type" value="Genomic_DNA"/>
</dbReference>
<dbReference type="FunFam" id="1.10.3210.10:FF:000001">
    <property type="entry name" value="GTP pyrophosphokinase RelA"/>
    <property type="match status" value="1"/>
</dbReference>
<gene>
    <name evidence="11" type="ordered locus">Bind_2445</name>
</gene>
<keyword evidence="11" id="KW-0808">Transferase</keyword>
<evidence type="ECO:0000259" key="8">
    <source>
        <dbReference type="PROSITE" id="PS51671"/>
    </source>
</evidence>
<dbReference type="GO" id="GO:0008893">
    <property type="term" value="F:guanosine-3',5'-bis(diphosphate) 3'-diphosphatase activity"/>
    <property type="evidence" value="ECO:0007669"/>
    <property type="project" value="TreeGrafter"/>
</dbReference>
<comment type="catalytic activity">
    <reaction evidence="6">
        <text>GTP + ATP = guanosine 3'-diphosphate 5'-triphosphate + AMP</text>
        <dbReference type="Rhea" id="RHEA:22088"/>
        <dbReference type="ChEBI" id="CHEBI:30616"/>
        <dbReference type="ChEBI" id="CHEBI:37565"/>
        <dbReference type="ChEBI" id="CHEBI:142410"/>
        <dbReference type="ChEBI" id="CHEBI:456215"/>
        <dbReference type="EC" id="2.7.6.5"/>
    </reaction>
</comment>
<feature type="domain" description="TGS" evidence="10">
    <location>
        <begin position="389"/>
        <end position="450"/>
    </location>
</feature>
<comment type="similarity">
    <text evidence="7">Belongs to the relA/spoT family.</text>
</comment>
<reference evidence="11 12" key="2">
    <citation type="journal article" date="2010" name="J. Bacteriol.">
        <title>Complete genome sequence of Beijerinckia indica subsp. indica.</title>
        <authorList>
            <person name="Tamas I."/>
            <person name="Dedysh S.N."/>
            <person name="Liesack W."/>
            <person name="Stott M.B."/>
            <person name="Alam M."/>
            <person name="Murrell J.C."/>
            <person name="Dunfield P.F."/>
        </authorList>
    </citation>
    <scope>NUCLEOTIDE SEQUENCE [LARGE SCALE GENOMIC DNA]</scope>
    <source>
        <strain evidence="12">ATCC 9039 / DSM 1715 / NCIMB 8712</strain>
    </source>
</reference>
<dbReference type="FunFam" id="3.30.460.10:FF:000001">
    <property type="entry name" value="GTP pyrophosphokinase RelA"/>
    <property type="match status" value="1"/>
</dbReference>
<evidence type="ECO:0000256" key="2">
    <source>
        <dbReference type="ARBA" id="ARBA00014315"/>
    </source>
</evidence>
<keyword evidence="12" id="KW-1185">Reference proteome</keyword>
<dbReference type="PROSITE" id="PS51880">
    <property type="entry name" value="TGS"/>
    <property type="match status" value="1"/>
</dbReference>
<dbReference type="Pfam" id="PF13291">
    <property type="entry name" value="ACT_4"/>
    <property type="match status" value="1"/>
</dbReference>
<dbReference type="FunFam" id="3.10.20.30:FF:000002">
    <property type="entry name" value="GTP pyrophosphokinase (RelA/SpoT)"/>
    <property type="match status" value="1"/>
</dbReference>
<evidence type="ECO:0000256" key="4">
    <source>
        <dbReference type="ARBA" id="ARBA00029754"/>
    </source>
</evidence>
<dbReference type="InterPro" id="IPR012676">
    <property type="entry name" value="TGS-like"/>
</dbReference>
<evidence type="ECO:0000256" key="5">
    <source>
        <dbReference type="ARBA" id="ARBA00032407"/>
    </source>
</evidence>
<dbReference type="Gene3D" id="3.10.20.30">
    <property type="match status" value="1"/>
</dbReference>
<dbReference type="Gene3D" id="1.10.3210.10">
    <property type="entry name" value="Hypothetical protein af1432"/>
    <property type="match status" value="1"/>
</dbReference>
<evidence type="ECO:0000259" key="9">
    <source>
        <dbReference type="PROSITE" id="PS51831"/>
    </source>
</evidence>
<dbReference type="STRING" id="395963.Bind_2445"/>
<sequence>MMRQYELVDRVRSYNPHADEAALNRAYVYAMQAHGLQKRASGDPYFSHPLEVAAILTDMKLDDATIIAAVLHDTIEDTDSTREEIDRLFGPAIGKLVDGLTKLKKLDLVSKRAAQAENFRKLLLAIAEDVRVLLVKLADRLHNMRTLHFVPLEKRARVAQETLDIYAPLAGRMGMQHMRDELENLAFKHLMPEAYAMIAARLEDLRQKNGRIIATIEEELTRELTARGIAAKVEGRQKQPYSVWRKMERKSISFEQLSDIFGFRVIVPNIEDCYRVIGVVHTKWAVVPGRFKDYISTPKPNDYQSIHTTVVGPGRQRAELQVRTELMHEIARNGIAAHALYKEGLRADRGGLSSESRAYQWLRRTIALLAEGDTPEEFLEHTKLELFHDQVFCFTPAGRLIALPRGATPIDFAYAVHTDLGNTAVGAKINGRHAPLLSELQNGDEVEIACAEGQVPPAVWESLVMTGKARSAIRRATRGAVRAQYAGLGRQIVARAFERAGKPFSEEKLKSALPRLARASVDDVLAAVGRGEMFSGDVVKAVHPEFVDERKPAATSTRQRGEPGWFGIKKASGLVFKVPGPEGESDRKSIPIRGLQGDLPVRFAPHGGAVPGDRIVGILTPGEGITIYPIQAPDLTAFDEQPERWLDVRWDIEEGRQEFFPAEIKVTAINEPGTLGTIATVIGEAGANIDNVVMKAISTDFREIIIDVEVNDLKHLNAIMQQLRARPVVHQVERVNG</sequence>
<dbReference type="InterPro" id="IPR004095">
    <property type="entry name" value="TGS"/>
</dbReference>
<dbReference type="NCBIfam" id="TIGR00691">
    <property type="entry name" value="spoT_relA"/>
    <property type="match status" value="1"/>
</dbReference>
<evidence type="ECO:0000256" key="7">
    <source>
        <dbReference type="RuleBase" id="RU003847"/>
    </source>
</evidence>
<dbReference type="InterPro" id="IPR033655">
    <property type="entry name" value="TGS_RelA/SpoT"/>
</dbReference>
<dbReference type="KEGG" id="bid:Bind_2445"/>
<dbReference type="Pfam" id="PF13328">
    <property type="entry name" value="HD_4"/>
    <property type="match status" value="1"/>
</dbReference>
<dbReference type="Gene3D" id="3.30.460.10">
    <property type="entry name" value="Beta Polymerase, domain 2"/>
    <property type="match status" value="1"/>
</dbReference>
<dbReference type="GO" id="GO:0005525">
    <property type="term" value="F:GTP binding"/>
    <property type="evidence" value="ECO:0007669"/>
    <property type="project" value="UniProtKB-KW"/>
</dbReference>
<dbReference type="CDD" id="cd04876">
    <property type="entry name" value="ACT_RelA-SpoT"/>
    <property type="match status" value="1"/>
</dbReference>
<evidence type="ECO:0000313" key="12">
    <source>
        <dbReference type="Proteomes" id="UP000001695"/>
    </source>
</evidence>
<keyword evidence="3" id="KW-0547">Nucleotide-binding</keyword>
<accession>B2IIA0</accession>
<dbReference type="Proteomes" id="UP000001695">
    <property type="component" value="Chromosome"/>
</dbReference>
<comment type="function">
    <text evidence="7">In eubacteria ppGpp (guanosine 3'-diphosphate 5'-diphosphate) is a mediator of the stringent response that coordinates a variety of cellular activities in response to changes in nutritional abundance.</text>
</comment>
<reference evidence="12" key="1">
    <citation type="submission" date="2008-03" db="EMBL/GenBank/DDBJ databases">
        <title>Complete sequence of chromosome of Beijerinckia indica subsp. indica ATCC 9039.</title>
        <authorList>
            <consortium name="US DOE Joint Genome Institute"/>
            <person name="Copeland A."/>
            <person name="Lucas S."/>
            <person name="Lapidus A."/>
            <person name="Glavina del Rio T."/>
            <person name="Dalin E."/>
            <person name="Tice H."/>
            <person name="Bruce D."/>
            <person name="Goodwin L."/>
            <person name="Pitluck S."/>
            <person name="LaButti K."/>
            <person name="Schmutz J."/>
            <person name="Larimer F."/>
            <person name="Land M."/>
            <person name="Hauser L."/>
            <person name="Kyrpides N."/>
            <person name="Mikhailova N."/>
            <person name="Dunfield P.F."/>
            <person name="Dedysh S.N."/>
            <person name="Liesack W."/>
            <person name="Saw J.H."/>
            <person name="Alam M."/>
            <person name="Chen Y."/>
            <person name="Murrell J.C."/>
            <person name="Richardson P."/>
        </authorList>
    </citation>
    <scope>NUCLEOTIDE SEQUENCE [LARGE SCALE GENOMIC DNA]</scope>
    <source>
        <strain evidence="12">ATCC 9039 / DSM 1715 / NCIMB 8712</strain>
    </source>
</reference>
<dbReference type="GO" id="GO:0015969">
    <property type="term" value="P:guanosine tetraphosphate metabolic process"/>
    <property type="evidence" value="ECO:0007669"/>
    <property type="project" value="InterPro"/>
</dbReference>
<dbReference type="InterPro" id="IPR045600">
    <property type="entry name" value="RelA/SpoT_AH_RIS"/>
</dbReference>
<dbReference type="Pfam" id="PF19296">
    <property type="entry name" value="RelA_AH_RIS"/>
    <property type="match status" value="1"/>
</dbReference>
<dbReference type="SUPFAM" id="SSF109604">
    <property type="entry name" value="HD-domain/PDEase-like"/>
    <property type="match status" value="1"/>
</dbReference>
<dbReference type="PROSITE" id="PS51671">
    <property type="entry name" value="ACT"/>
    <property type="match status" value="1"/>
</dbReference>
<name>B2IIA0_BEII9</name>
<dbReference type="GO" id="GO:0005886">
    <property type="term" value="C:plasma membrane"/>
    <property type="evidence" value="ECO:0007669"/>
    <property type="project" value="TreeGrafter"/>
</dbReference>
<dbReference type="SUPFAM" id="SSF55021">
    <property type="entry name" value="ACT-like"/>
    <property type="match status" value="1"/>
</dbReference>
<feature type="domain" description="ACT" evidence="8">
    <location>
        <begin position="663"/>
        <end position="737"/>
    </location>
</feature>
<dbReference type="RefSeq" id="WP_012385407.1">
    <property type="nucleotide sequence ID" value="NC_010581.1"/>
</dbReference>
<feature type="domain" description="HD" evidence="9">
    <location>
        <begin position="45"/>
        <end position="144"/>
    </location>
</feature>
<dbReference type="InterPro" id="IPR006674">
    <property type="entry name" value="HD_domain"/>
</dbReference>
<dbReference type="InterPro" id="IPR002912">
    <property type="entry name" value="ACT_dom"/>
</dbReference>
<dbReference type="CDD" id="cd05399">
    <property type="entry name" value="NT_Rel-Spo_like"/>
    <property type="match status" value="1"/>
</dbReference>
<dbReference type="AlphaFoldDB" id="B2IIA0"/>
<protein>
    <recommendedName>
        <fullName evidence="2">GTP pyrophosphokinase rsh</fullName>
        <ecNumber evidence="1">2.7.6.5</ecNumber>
    </recommendedName>
    <alternativeName>
        <fullName evidence="5">(p)ppGpp synthase</fullName>
    </alternativeName>
    <alternativeName>
        <fullName evidence="4">ATP:GTP 3'-pyrophosphotransferase</fullName>
    </alternativeName>
</protein>
<dbReference type="InterPro" id="IPR045865">
    <property type="entry name" value="ACT-like_dom_sf"/>
</dbReference>
<evidence type="ECO:0000313" key="11">
    <source>
        <dbReference type="EMBL" id="ACB96054.1"/>
    </source>
</evidence>